<dbReference type="Gene3D" id="3.90.1300.10">
    <property type="entry name" value="Amidase signature (AS) domain"/>
    <property type="match status" value="1"/>
</dbReference>
<feature type="domain" description="Amidase" evidence="1">
    <location>
        <begin position="30"/>
        <end position="435"/>
    </location>
</feature>
<reference evidence="3 4" key="1">
    <citation type="submission" date="2017-03" db="EMBL/GenBank/DDBJ databases">
        <title>Genome sequence of Clostridium hungatei DSM 14427.</title>
        <authorList>
            <person name="Poehlein A."/>
            <person name="Daniel R."/>
        </authorList>
    </citation>
    <scope>NUCLEOTIDE SEQUENCE [LARGE SCALE GENOMIC DNA]</scope>
    <source>
        <strain evidence="3 4">DSM 14427</strain>
    </source>
</reference>
<dbReference type="Pfam" id="PF01425">
    <property type="entry name" value="Amidase"/>
    <property type="match status" value="1"/>
</dbReference>
<comment type="caution">
    <text evidence="3">The sequence shown here is derived from an EMBL/GenBank/DDBJ whole genome shotgun (WGS) entry which is preliminary data.</text>
</comment>
<accession>A0A1V4SNJ1</accession>
<evidence type="ECO:0000259" key="2">
    <source>
        <dbReference type="Pfam" id="PF21986"/>
    </source>
</evidence>
<dbReference type="NCBIfam" id="NF006043">
    <property type="entry name" value="PRK08186.1"/>
    <property type="match status" value="1"/>
</dbReference>
<protein>
    <submittedName>
        <fullName evidence="3">Allophanate hydrolase</fullName>
        <ecNumber evidence="3">3.5.1.54</ecNumber>
    </submittedName>
</protein>
<dbReference type="EC" id="3.5.1.54" evidence="3"/>
<dbReference type="PANTHER" id="PTHR11895">
    <property type="entry name" value="TRANSAMIDASE"/>
    <property type="match status" value="1"/>
</dbReference>
<keyword evidence="3" id="KW-0378">Hydrolase</keyword>
<organism evidence="3 4">
    <name type="scientific">Ruminiclostridium hungatei</name>
    <name type="common">Clostridium hungatei</name>
    <dbReference type="NCBI Taxonomy" id="48256"/>
    <lineage>
        <taxon>Bacteria</taxon>
        <taxon>Bacillati</taxon>
        <taxon>Bacillota</taxon>
        <taxon>Clostridia</taxon>
        <taxon>Eubacteriales</taxon>
        <taxon>Oscillospiraceae</taxon>
        <taxon>Ruminiclostridium</taxon>
    </lineage>
</organism>
<dbReference type="EMBL" id="MZGX01000006">
    <property type="protein sequence ID" value="OPX45035.1"/>
    <property type="molecule type" value="Genomic_DNA"/>
</dbReference>
<dbReference type="NCBIfam" id="TIGR02713">
    <property type="entry name" value="allophanate_hyd"/>
    <property type="match status" value="1"/>
</dbReference>
<gene>
    <name evidence="3" type="primary">atzF</name>
    <name evidence="3" type="ORF">CLHUN_12670</name>
</gene>
<proteinExistence type="predicted"/>
<dbReference type="RefSeq" id="WP_080063712.1">
    <property type="nucleotide sequence ID" value="NZ_MZGX01000006.1"/>
</dbReference>
<dbReference type="InterPro" id="IPR023631">
    <property type="entry name" value="Amidase_dom"/>
</dbReference>
<dbReference type="Pfam" id="PF21986">
    <property type="entry name" value="AH_C"/>
    <property type="match status" value="1"/>
</dbReference>
<dbReference type="STRING" id="48256.CLHUN_12670"/>
<dbReference type="SUPFAM" id="SSF75304">
    <property type="entry name" value="Amidase signature (AS) enzymes"/>
    <property type="match status" value="1"/>
</dbReference>
<dbReference type="OrthoDB" id="9811471at2"/>
<dbReference type="GO" id="GO:0004039">
    <property type="term" value="F:allophanate hydrolase activity"/>
    <property type="evidence" value="ECO:0007669"/>
    <property type="project" value="UniProtKB-EC"/>
</dbReference>
<sequence length="582" mass="63820">MKIADKITIEYVKKAYETGDFTPYDLCREIVRRSEEIRAWNIWIVEPSMDRLQKQVERIMVMDRKTTPLWGVPFSIKDNIDLEGLETTAGCESYAYLPKESATVVRLLMEAGAIPVGKTNLDQFATGLVGTRSLYGATHNSLKPELISGGSSSGSAVSVALGLAAFSLGTDTAGSGRVPAALNNLVGFKPTIGAWSSKGVVPACRSLDCVTVFTHTTEDAMLVDSVARVHDKNCPQSREVKKTVLTIPEKILLPEEELEFFGEFEVQYRACWEKVLENIQKLGLAVEYIPNKILYEAASILYDGPWIAERWASLGAFIEENGGKGMVPVTERILKNGSREDLKAGDVFKAVHRLSELQCEIRRYLKGGVLLLPTAGGTYTIEEVNSNPVETNSKMGLYTNHCNLLDLCAVSFQAGFAGDKLPFGMTAFAPAGEDGLNLGLARLYQALANCDKAGKETVPIAVCGQHMRGMKLESQLLELGAEFDREAVTAPEYKLYKLDTVPVKPGLLHVNQEGNSIELEVWNIPVERLGEFLLKIKAPLGLGQVRLESGEEILGFLCEEYATKGQSDISELGSFKKFTQNS</sequence>
<dbReference type="AlphaFoldDB" id="A0A1V4SNJ1"/>
<dbReference type="PANTHER" id="PTHR11895:SF169">
    <property type="entry name" value="GLUTAMYL-TRNA(GLN) AMIDOTRANSFERASE"/>
    <property type="match status" value="1"/>
</dbReference>
<evidence type="ECO:0000313" key="4">
    <source>
        <dbReference type="Proteomes" id="UP000191554"/>
    </source>
</evidence>
<evidence type="ECO:0000259" key="1">
    <source>
        <dbReference type="Pfam" id="PF01425"/>
    </source>
</evidence>
<dbReference type="Gene3D" id="1.20.58.1700">
    <property type="match status" value="1"/>
</dbReference>
<dbReference type="InterPro" id="IPR036928">
    <property type="entry name" value="AS_sf"/>
</dbReference>
<dbReference type="InterPro" id="IPR053844">
    <property type="entry name" value="AH_C"/>
</dbReference>
<evidence type="ECO:0000313" key="3">
    <source>
        <dbReference type="EMBL" id="OPX45035.1"/>
    </source>
</evidence>
<dbReference type="InterPro" id="IPR014085">
    <property type="entry name" value="Allophanate_hydrolase"/>
</dbReference>
<name>A0A1V4SNJ1_RUMHU</name>
<feature type="domain" description="Allophanate hydrolase C-terminal" evidence="2">
    <location>
        <begin position="459"/>
        <end position="579"/>
    </location>
</feature>
<dbReference type="InterPro" id="IPR000120">
    <property type="entry name" value="Amidase"/>
</dbReference>
<dbReference type="Proteomes" id="UP000191554">
    <property type="component" value="Unassembled WGS sequence"/>
</dbReference>
<dbReference type="Gene3D" id="3.10.490.10">
    <property type="entry name" value="Gamma-glutamyl cyclotransferase-like"/>
    <property type="match status" value="1"/>
</dbReference>
<keyword evidence="4" id="KW-1185">Reference proteome</keyword>